<protein>
    <submittedName>
        <fullName evidence="2">Uncharacterized protein</fullName>
    </submittedName>
</protein>
<comment type="caution">
    <text evidence="2">The sequence shown here is derived from an EMBL/GenBank/DDBJ whole genome shotgun (WGS) entry which is preliminary data.</text>
</comment>
<evidence type="ECO:0000313" key="2">
    <source>
        <dbReference type="EMBL" id="PML57737.1"/>
    </source>
</evidence>
<accession>A0A2N7IJ71</accession>
<keyword evidence="1" id="KW-0732">Signal</keyword>
<organism evidence="2 3">
    <name type="scientific">Vibrio lentus</name>
    <dbReference type="NCBI Taxonomy" id="136468"/>
    <lineage>
        <taxon>Bacteria</taxon>
        <taxon>Pseudomonadati</taxon>
        <taxon>Pseudomonadota</taxon>
        <taxon>Gammaproteobacteria</taxon>
        <taxon>Vibrionales</taxon>
        <taxon>Vibrionaceae</taxon>
        <taxon>Vibrio</taxon>
    </lineage>
</organism>
<feature type="signal peptide" evidence="1">
    <location>
        <begin position="1"/>
        <end position="20"/>
    </location>
</feature>
<sequence length="139" mass="15519">MKFNALIALVLLCFSSVVSANDNTGIVLTSYDQPKSNLAVAFQDEAFKLRGISSRKLLMLEVYQDFEFDKVDLSEYDSILLVGEPVNVEVAMMELLGFGISANAVILDNIHGDLVVKKRARIDFEPDIMFANRLLNMIL</sequence>
<dbReference type="Proteomes" id="UP000235746">
    <property type="component" value="Unassembled WGS sequence"/>
</dbReference>
<gene>
    <name evidence="2" type="ORF">BCT74_17710</name>
</gene>
<feature type="chain" id="PRO_5014918352" evidence="1">
    <location>
        <begin position="21"/>
        <end position="139"/>
    </location>
</feature>
<evidence type="ECO:0000313" key="3">
    <source>
        <dbReference type="Proteomes" id="UP000235746"/>
    </source>
</evidence>
<dbReference type="RefSeq" id="WP_102578478.1">
    <property type="nucleotide sequence ID" value="NZ_MCYL01000010.1"/>
</dbReference>
<dbReference type="EMBL" id="MCYL01000010">
    <property type="protein sequence ID" value="PML57737.1"/>
    <property type="molecule type" value="Genomic_DNA"/>
</dbReference>
<dbReference type="AlphaFoldDB" id="A0A2N7IJ71"/>
<proteinExistence type="predicted"/>
<name>A0A2N7IJ71_9VIBR</name>
<reference evidence="3" key="1">
    <citation type="submission" date="2016-07" db="EMBL/GenBank/DDBJ databases">
        <title>Nontailed viruses are major unrecognized killers of bacteria in the ocean.</title>
        <authorList>
            <person name="Kauffman K."/>
            <person name="Hussain F."/>
            <person name="Yang J."/>
            <person name="Arevalo P."/>
            <person name="Brown J."/>
            <person name="Cutler M."/>
            <person name="Kelly L."/>
            <person name="Polz M.F."/>
        </authorList>
    </citation>
    <scope>NUCLEOTIDE SEQUENCE [LARGE SCALE GENOMIC DNA]</scope>
    <source>
        <strain evidence="3">10N.261.51.B8</strain>
    </source>
</reference>
<evidence type="ECO:0000256" key="1">
    <source>
        <dbReference type="SAM" id="SignalP"/>
    </source>
</evidence>